<evidence type="ECO:0000256" key="1">
    <source>
        <dbReference type="ARBA" id="ARBA00004241"/>
    </source>
</evidence>
<dbReference type="InterPro" id="IPR045584">
    <property type="entry name" value="Pilin-like"/>
</dbReference>
<dbReference type="Pfam" id="PF03895">
    <property type="entry name" value="YadA_anchor"/>
    <property type="match status" value="1"/>
</dbReference>
<evidence type="ECO:0000256" key="3">
    <source>
        <dbReference type="ARBA" id="ARBA00022452"/>
    </source>
</evidence>
<proteinExistence type="predicted"/>
<evidence type="ECO:0000256" key="7">
    <source>
        <dbReference type="ARBA" id="ARBA00023237"/>
    </source>
</evidence>
<dbReference type="GO" id="GO:0009986">
    <property type="term" value="C:cell surface"/>
    <property type="evidence" value="ECO:0007669"/>
    <property type="project" value="UniProtKB-SubCell"/>
</dbReference>
<keyword evidence="5" id="KW-0732">Signal</keyword>
<evidence type="ECO:0000259" key="8">
    <source>
        <dbReference type="Pfam" id="PF03895"/>
    </source>
</evidence>
<evidence type="ECO:0000256" key="4">
    <source>
        <dbReference type="ARBA" id="ARBA00022692"/>
    </source>
</evidence>
<evidence type="ECO:0000256" key="6">
    <source>
        <dbReference type="ARBA" id="ARBA00023136"/>
    </source>
</evidence>
<sequence length="155" mass="16637">MNLSQMQAADLQTLNSANHYTDSREVAIRQDMYAGDVNTLNSANHYTDQRIDALDNSFNDALAGAYRYIRKENAQMRQEYRAIGALAMATAAIGIGPRDLGRSQFGFGMGTVQSASAMAIGLNHYVSDSTVVTFRGAIGTSKAVSGASFGVVKGW</sequence>
<name>A0A6B1YLA3_PSEAI</name>
<organism evidence="9 10">
    <name type="scientific">Pseudomonas aeruginosa</name>
    <dbReference type="NCBI Taxonomy" id="287"/>
    <lineage>
        <taxon>Bacteria</taxon>
        <taxon>Pseudomonadati</taxon>
        <taxon>Pseudomonadota</taxon>
        <taxon>Gammaproteobacteria</taxon>
        <taxon>Pseudomonadales</taxon>
        <taxon>Pseudomonadaceae</taxon>
        <taxon>Pseudomonas</taxon>
    </lineage>
</organism>
<dbReference type="Gene3D" id="3.30.1300.30">
    <property type="entry name" value="GSPII I/J protein-like"/>
    <property type="match status" value="1"/>
</dbReference>
<evidence type="ECO:0000256" key="5">
    <source>
        <dbReference type="ARBA" id="ARBA00022729"/>
    </source>
</evidence>
<feature type="domain" description="Trimeric autotransporter adhesin YadA-like C-terminal membrane anchor" evidence="8">
    <location>
        <begin position="100"/>
        <end position="150"/>
    </location>
</feature>
<evidence type="ECO:0000313" key="9">
    <source>
        <dbReference type="EMBL" id="MZZ17741.1"/>
    </source>
</evidence>
<protein>
    <recommendedName>
        <fullName evidence="8">Trimeric autotransporter adhesin YadA-like C-terminal membrane anchor domain-containing protein</fullName>
    </recommendedName>
</protein>
<comment type="subcellular location">
    <subcellularLocation>
        <location evidence="2">Cell outer membrane</location>
    </subcellularLocation>
    <subcellularLocation>
        <location evidence="1">Cell surface</location>
    </subcellularLocation>
</comment>
<dbReference type="Proteomes" id="UP000644192">
    <property type="component" value="Unassembled WGS sequence"/>
</dbReference>
<dbReference type="GO" id="GO:0009279">
    <property type="term" value="C:cell outer membrane"/>
    <property type="evidence" value="ECO:0007669"/>
    <property type="project" value="UniProtKB-SubCell"/>
</dbReference>
<dbReference type="InterPro" id="IPR005594">
    <property type="entry name" value="YadA_C"/>
</dbReference>
<keyword evidence="7" id="KW-0998">Cell outer membrane</keyword>
<evidence type="ECO:0000256" key="2">
    <source>
        <dbReference type="ARBA" id="ARBA00004442"/>
    </source>
</evidence>
<keyword evidence="4" id="KW-0812">Transmembrane</keyword>
<reference evidence="9" key="1">
    <citation type="submission" date="2020-01" db="EMBL/GenBank/DDBJ databases">
        <title>Bacteria Cultured from War Wounds Associated with the Conflict in Eastern Ukraine.</title>
        <authorList>
            <person name="Snesrud E."/>
            <person name="Galac M.R."/>
            <person name="Mc Gann P."/>
            <person name="Valentine K."/>
            <person name="Viacheslav K."/>
        </authorList>
    </citation>
    <scope>NUCLEOTIDE SEQUENCE</scope>
    <source>
        <strain evidence="9">VNMU148</strain>
    </source>
</reference>
<gene>
    <name evidence="9" type="ORF">GUL26_36420</name>
</gene>
<keyword evidence="3" id="KW-1134">Transmembrane beta strand</keyword>
<dbReference type="EMBL" id="WXZT01000059">
    <property type="protein sequence ID" value="MZZ17741.1"/>
    <property type="molecule type" value="Genomic_DNA"/>
</dbReference>
<evidence type="ECO:0000313" key="10">
    <source>
        <dbReference type="Proteomes" id="UP000644192"/>
    </source>
</evidence>
<keyword evidence="6" id="KW-0472">Membrane</keyword>
<dbReference type="SUPFAM" id="SSF54523">
    <property type="entry name" value="Pili subunits"/>
    <property type="match status" value="1"/>
</dbReference>
<comment type="caution">
    <text evidence="9">The sequence shown here is derived from an EMBL/GenBank/DDBJ whole genome shotgun (WGS) entry which is preliminary data.</text>
</comment>
<dbReference type="AlphaFoldDB" id="A0A6B1YLA3"/>
<accession>A0A6B1YLA3</accession>